<dbReference type="HOGENOM" id="CLU_114866_0_0_11"/>
<dbReference type="Proteomes" id="UP000004208">
    <property type="component" value="Unassembled WGS sequence"/>
</dbReference>
<dbReference type="AlphaFoldDB" id="D7WDZ0"/>
<evidence type="ECO:0000313" key="4">
    <source>
        <dbReference type="Proteomes" id="UP000004208"/>
    </source>
</evidence>
<feature type="compositionally biased region" description="Low complexity" evidence="1">
    <location>
        <begin position="59"/>
        <end position="77"/>
    </location>
</feature>
<gene>
    <name evidence="3" type="ORF">HMPREF0291_12028</name>
</gene>
<evidence type="ECO:0000256" key="2">
    <source>
        <dbReference type="SAM" id="SignalP"/>
    </source>
</evidence>
<comment type="caution">
    <text evidence="3">The sequence shown here is derived from an EMBL/GenBank/DDBJ whole genome shotgun (WGS) entry which is preliminary data.</text>
</comment>
<evidence type="ECO:0000313" key="3">
    <source>
        <dbReference type="EMBL" id="EFK54371.1"/>
    </source>
</evidence>
<accession>D7WDZ0</accession>
<proteinExistence type="predicted"/>
<dbReference type="eggNOG" id="ENOG5032BKW">
    <property type="taxonomic scope" value="Bacteria"/>
</dbReference>
<evidence type="ECO:0000256" key="1">
    <source>
        <dbReference type="SAM" id="MobiDB-lite"/>
    </source>
</evidence>
<organism evidence="3 4">
    <name type="scientific">Corynebacterium genitalium ATCC 33030</name>
    <dbReference type="NCBI Taxonomy" id="585529"/>
    <lineage>
        <taxon>Bacteria</taxon>
        <taxon>Bacillati</taxon>
        <taxon>Actinomycetota</taxon>
        <taxon>Actinomycetes</taxon>
        <taxon>Mycobacteriales</taxon>
        <taxon>Corynebacteriaceae</taxon>
        <taxon>Corynebacterium</taxon>
    </lineage>
</organism>
<dbReference type="PROSITE" id="PS51257">
    <property type="entry name" value="PROKAR_LIPOPROTEIN"/>
    <property type="match status" value="1"/>
</dbReference>
<dbReference type="STRING" id="585529.HMPREF0291_12028"/>
<sequence>MTTRTSRKVATVAFAAATALGLAACSPPNEQASEEKVDTAQSQDPDSLTGAGQVQETDSTSAANVTDANTASATTTAAERESAAAAPDGTPLYIGCNGDPVHQPVEINLNCKDNNDFALNIVWEEWSDEIAQGTTTRNNGGREGVEENVNITLTSPDVKDGQLVFSKVSIDGKDVMPQSDY</sequence>
<dbReference type="OrthoDB" id="4427544at2"/>
<dbReference type="EMBL" id="ACLJ02000003">
    <property type="protein sequence ID" value="EFK54371.1"/>
    <property type="molecule type" value="Genomic_DNA"/>
</dbReference>
<dbReference type="RefSeq" id="WP_005291120.1">
    <property type="nucleotide sequence ID" value="NZ_CM000961.1"/>
</dbReference>
<protein>
    <recommendedName>
        <fullName evidence="5">Secreted protein</fullName>
    </recommendedName>
</protein>
<keyword evidence="4" id="KW-1185">Reference proteome</keyword>
<feature type="signal peptide" evidence="2">
    <location>
        <begin position="1"/>
        <end position="32"/>
    </location>
</feature>
<evidence type="ECO:0008006" key="5">
    <source>
        <dbReference type="Google" id="ProtNLM"/>
    </source>
</evidence>
<keyword evidence="2" id="KW-0732">Signal</keyword>
<feature type="chain" id="PRO_5003108179" description="Secreted protein" evidence="2">
    <location>
        <begin position="33"/>
        <end position="181"/>
    </location>
</feature>
<reference evidence="3" key="1">
    <citation type="submission" date="2010-06" db="EMBL/GenBank/DDBJ databases">
        <authorList>
            <person name="Muzny D."/>
            <person name="Qin X."/>
            <person name="Buhay C."/>
            <person name="Dugan-Rocha S."/>
            <person name="Ding Y."/>
            <person name="Chen G."/>
            <person name="Hawes A."/>
            <person name="Holder M."/>
            <person name="Jhangiani S."/>
            <person name="Johnson A."/>
            <person name="Khan Z."/>
            <person name="Li Z."/>
            <person name="Liu W."/>
            <person name="Liu X."/>
            <person name="Perez L."/>
            <person name="Shen H."/>
            <person name="Wang Q."/>
            <person name="Watt J."/>
            <person name="Xi L."/>
            <person name="Xin Y."/>
            <person name="Zhou J."/>
            <person name="Deng J."/>
            <person name="Jiang H."/>
            <person name="Liu Y."/>
            <person name="Qu J."/>
            <person name="Song X.-Z."/>
            <person name="Zhang L."/>
            <person name="Villasana D."/>
            <person name="Johnson A."/>
            <person name="Liu J."/>
            <person name="Liyanage D."/>
            <person name="Lorensuhewa L."/>
            <person name="Robinson T."/>
            <person name="Song A."/>
            <person name="Song B.-B."/>
            <person name="Dinh H."/>
            <person name="Thornton R."/>
            <person name="Coyle M."/>
            <person name="Francisco L."/>
            <person name="Jackson L."/>
            <person name="Javaid M."/>
            <person name="Korchina V."/>
            <person name="Kovar C."/>
            <person name="Mata R."/>
            <person name="Mathew T."/>
            <person name="Ngo R."/>
            <person name="Nguyen L."/>
            <person name="Nguyen N."/>
            <person name="Okwuonu G."/>
            <person name="Ongeri F."/>
            <person name="Pham C."/>
            <person name="Simmons D."/>
            <person name="Wilczek-Boney K."/>
            <person name="Hale W."/>
            <person name="Jakkamsetti A."/>
            <person name="Pham P."/>
            <person name="Ruth R."/>
            <person name="San Lucas F."/>
            <person name="Warren J."/>
            <person name="Zhang J."/>
            <person name="Zhao Z."/>
            <person name="Zhou C."/>
            <person name="Zhu D."/>
            <person name="Lee S."/>
            <person name="Bess C."/>
            <person name="Blankenburg K."/>
            <person name="Forbes L."/>
            <person name="Fu Q."/>
            <person name="Gubbala S."/>
            <person name="Hirani K."/>
            <person name="Jayaseelan J.C."/>
            <person name="Lara F."/>
            <person name="Munidasa M."/>
            <person name="Palculict T."/>
            <person name="Patil S."/>
            <person name="Pu L.-L."/>
            <person name="Saada N."/>
            <person name="Tang L."/>
            <person name="Weissenberger G."/>
            <person name="Zhu Y."/>
            <person name="Hemphill L."/>
            <person name="Shang Y."/>
            <person name="Youmans B."/>
            <person name="Ayvaz T."/>
            <person name="Ross M."/>
            <person name="Santibanez J."/>
            <person name="Aqrawi P."/>
            <person name="Gross S."/>
            <person name="Joshi V."/>
            <person name="Fowler G."/>
            <person name="Nazareth L."/>
            <person name="Reid J."/>
            <person name="Worley K."/>
            <person name="Petrosino J."/>
            <person name="Highlander S."/>
            <person name="Gibbs R."/>
        </authorList>
    </citation>
    <scope>NUCLEOTIDE SEQUENCE [LARGE SCALE GENOMIC DNA]</scope>
    <source>
        <strain evidence="3">ATCC 33030</strain>
    </source>
</reference>
<feature type="compositionally biased region" description="Polar residues" evidence="1">
    <location>
        <begin position="39"/>
        <end position="58"/>
    </location>
</feature>
<feature type="region of interest" description="Disordered" evidence="1">
    <location>
        <begin position="24"/>
        <end position="87"/>
    </location>
</feature>
<name>D7WDZ0_9CORY</name>